<reference evidence="9 10" key="1">
    <citation type="journal article" date="2019" name="Emerg. Microbes Infect.">
        <title>Comprehensive subspecies identification of 175 nontuberculous mycobacteria species based on 7547 genomic profiles.</title>
        <authorList>
            <person name="Matsumoto Y."/>
            <person name="Kinjo T."/>
            <person name="Motooka D."/>
            <person name="Nabeya D."/>
            <person name="Jung N."/>
            <person name="Uechi K."/>
            <person name="Horii T."/>
            <person name="Iida T."/>
            <person name="Fujita J."/>
            <person name="Nakamura S."/>
        </authorList>
    </citation>
    <scope>NUCLEOTIDE SEQUENCE [LARGE SCALE GENOMIC DNA]</scope>
    <source>
        <strain evidence="9 10">JCM 13323</strain>
    </source>
</reference>
<evidence type="ECO:0000256" key="4">
    <source>
        <dbReference type="ARBA" id="ARBA00022692"/>
    </source>
</evidence>
<name>A0A7I7M6Q1_9MYCO</name>
<dbReference type="Proteomes" id="UP000466514">
    <property type="component" value="Chromosome"/>
</dbReference>
<protein>
    <recommendedName>
        <fullName evidence="11">V-type ATP synthase subunit I</fullName>
    </recommendedName>
</protein>
<feature type="transmembrane region" description="Helical" evidence="8">
    <location>
        <begin position="393"/>
        <end position="416"/>
    </location>
</feature>
<evidence type="ECO:0000256" key="1">
    <source>
        <dbReference type="ARBA" id="ARBA00004141"/>
    </source>
</evidence>
<evidence type="ECO:0000313" key="9">
    <source>
        <dbReference type="EMBL" id="BBX67865.1"/>
    </source>
</evidence>
<feature type="transmembrane region" description="Helical" evidence="8">
    <location>
        <begin position="168"/>
        <end position="196"/>
    </location>
</feature>
<evidence type="ECO:0000256" key="3">
    <source>
        <dbReference type="ARBA" id="ARBA00022448"/>
    </source>
</evidence>
<feature type="transmembrane region" description="Helical" evidence="8">
    <location>
        <begin position="356"/>
        <end position="381"/>
    </location>
</feature>
<dbReference type="PANTHER" id="PTHR11629">
    <property type="entry name" value="VACUOLAR PROTON ATPASES"/>
    <property type="match status" value="1"/>
</dbReference>
<comment type="similarity">
    <text evidence="2">Belongs to the V-ATPase 116 kDa subunit family.</text>
</comment>
<gene>
    <name evidence="9" type="ORF">MPSYJ_13260</name>
</gene>
<evidence type="ECO:0000256" key="8">
    <source>
        <dbReference type="SAM" id="Phobius"/>
    </source>
</evidence>
<feature type="transmembrane region" description="Helical" evidence="8">
    <location>
        <begin position="208"/>
        <end position="227"/>
    </location>
</feature>
<accession>A0A7I7M6Q1</accession>
<keyword evidence="4 8" id="KW-0812">Transmembrane</keyword>
<dbReference type="KEGG" id="mpsc:MPSYJ_13260"/>
<proteinExistence type="inferred from homology"/>
<evidence type="ECO:0000256" key="6">
    <source>
        <dbReference type="ARBA" id="ARBA00023065"/>
    </source>
</evidence>
<dbReference type="GO" id="GO:0046961">
    <property type="term" value="F:proton-transporting ATPase activity, rotational mechanism"/>
    <property type="evidence" value="ECO:0007669"/>
    <property type="project" value="InterPro"/>
</dbReference>
<evidence type="ECO:0000313" key="10">
    <source>
        <dbReference type="Proteomes" id="UP000466514"/>
    </source>
</evidence>
<dbReference type="GO" id="GO:0007035">
    <property type="term" value="P:vacuolar acidification"/>
    <property type="evidence" value="ECO:0007669"/>
    <property type="project" value="TreeGrafter"/>
</dbReference>
<sequence>MGWREVAAPVRMQRVAVVCPKVVLRDMLVHVADAGVVEIDRATSDASPDESPDSCLRAAAPDLGDLERDGRGDLLAGEVELRSYADSAVVRDEVAALAGWVPTTELTALTSRLSDVGAGVVPITAPRGVDPPTLLHRGKDLRRSFTALVETYGTVPYADVDPSALAGIAYVLMFGMMFGDAGHGALLVILGFLMRAGRPRVLARFHKAWPFVAGSGLAAIVFGLLYGEFFGPTGVVPVLWLAPLDQPVTLMAVALGVGAVFLAGAQIVGTVNRWREGGWPLALSAPSGVAGGALLAGLGLIVLGANGGLGWLIVVGALVMAGGVGLAYIGFLAAAGRGAAGVTQASVEVFDAVIRVGANLVSFTRLAAFGLTHAALGKIVWDGTTELWRSGGILMAAAVIVFVVGNVLAFALEALVAGVQALRLEYYELFSRIFAGQGRPFRPWYVPTERTGTGELQSTVSSTPIGANLGRKP</sequence>
<keyword evidence="3" id="KW-0813">Transport</keyword>
<keyword evidence="10" id="KW-1185">Reference proteome</keyword>
<keyword evidence="5 8" id="KW-1133">Transmembrane helix</keyword>
<feature type="transmembrane region" description="Helical" evidence="8">
    <location>
        <begin position="309"/>
        <end position="335"/>
    </location>
</feature>
<dbReference type="RefSeq" id="WP_246228908.1">
    <property type="nucleotide sequence ID" value="NZ_AP022574.1"/>
</dbReference>
<dbReference type="GO" id="GO:0033179">
    <property type="term" value="C:proton-transporting V-type ATPase, V0 domain"/>
    <property type="evidence" value="ECO:0007669"/>
    <property type="project" value="InterPro"/>
</dbReference>
<organism evidence="9 10">
    <name type="scientific">Mycolicibacterium psychrotolerans</name>
    <dbReference type="NCBI Taxonomy" id="216929"/>
    <lineage>
        <taxon>Bacteria</taxon>
        <taxon>Bacillati</taxon>
        <taxon>Actinomycetota</taxon>
        <taxon>Actinomycetes</taxon>
        <taxon>Mycobacteriales</taxon>
        <taxon>Mycobacteriaceae</taxon>
        <taxon>Mycolicibacterium</taxon>
    </lineage>
</organism>
<keyword evidence="7 8" id="KW-0472">Membrane</keyword>
<dbReference type="PANTHER" id="PTHR11629:SF63">
    <property type="entry name" value="V-TYPE PROTON ATPASE SUBUNIT A"/>
    <property type="match status" value="1"/>
</dbReference>
<feature type="transmembrane region" description="Helical" evidence="8">
    <location>
        <begin position="247"/>
        <end position="269"/>
    </location>
</feature>
<dbReference type="Pfam" id="PF01496">
    <property type="entry name" value="V_ATPase_I"/>
    <property type="match status" value="1"/>
</dbReference>
<keyword evidence="6" id="KW-0406">Ion transport</keyword>
<dbReference type="EMBL" id="AP022574">
    <property type="protein sequence ID" value="BBX67865.1"/>
    <property type="molecule type" value="Genomic_DNA"/>
</dbReference>
<dbReference type="InterPro" id="IPR002490">
    <property type="entry name" value="V-ATPase_116kDa_su"/>
</dbReference>
<dbReference type="GO" id="GO:0016471">
    <property type="term" value="C:vacuolar proton-transporting V-type ATPase complex"/>
    <property type="evidence" value="ECO:0007669"/>
    <property type="project" value="TreeGrafter"/>
</dbReference>
<evidence type="ECO:0000256" key="5">
    <source>
        <dbReference type="ARBA" id="ARBA00022989"/>
    </source>
</evidence>
<evidence type="ECO:0000256" key="7">
    <source>
        <dbReference type="ARBA" id="ARBA00023136"/>
    </source>
</evidence>
<comment type="subcellular location">
    <subcellularLocation>
        <location evidence="1">Membrane</location>
        <topology evidence="1">Multi-pass membrane protein</topology>
    </subcellularLocation>
</comment>
<feature type="transmembrane region" description="Helical" evidence="8">
    <location>
        <begin position="281"/>
        <end position="303"/>
    </location>
</feature>
<evidence type="ECO:0008006" key="11">
    <source>
        <dbReference type="Google" id="ProtNLM"/>
    </source>
</evidence>
<evidence type="ECO:0000256" key="2">
    <source>
        <dbReference type="ARBA" id="ARBA00009904"/>
    </source>
</evidence>
<dbReference type="AlphaFoldDB" id="A0A7I7M6Q1"/>
<dbReference type="GO" id="GO:0051117">
    <property type="term" value="F:ATPase binding"/>
    <property type="evidence" value="ECO:0007669"/>
    <property type="project" value="TreeGrafter"/>
</dbReference>